<dbReference type="Gene3D" id="2.10.109.10">
    <property type="entry name" value="Umud Fragment, subunit A"/>
    <property type="match status" value="1"/>
</dbReference>
<dbReference type="PANTHER" id="PTHR40661:SF2">
    <property type="entry name" value="HTH-TYPE TRANSCRIPTIONAL REGULATOR PRTR"/>
    <property type="match status" value="1"/>
</dbReference>
<name>A0A3N4ND98_9NEIS</name>
<dbReference type="OrthoDB" id="8613261at2"/>
<dbReference type="RefSeq" id="WP_123804594.1">
    <property type="nucleotide sequence ID" value="NZ_RPFL01000007.1"/>
</dbReference>
<dbReference type="InterPro" id="IPR036286">
    <property type="entry name" value="LexA/Signal_pep-like_sf"/>
</dbReference>
<evidence type="ECO:0000313" key="6">
    <source>
        <dbReference type="Proteomes" id="UP000272412"/>
    </source>
</evidence>
<dbReference type="Proteomes" id="UP000272412">
    <property type="component" value="Unassembled WGS sequence"/>
</dbReference>
<gene>
    <name evidence="5" type="ORF">EGK74_03940</name>
</gene>
<keyword evidence="1" id="KW-0805">Transcription regulation</keyword>
<protein>
    <submittedName>
        <fullName evidence="5">Helix-turn-helix transcriptional regulator</fullName>
    </submittedName>
</protein>
<dbReference type="GO" id="GO:0003677">
    <property type="term" value="F:DNA binding"/>
    <property type="evidence" value="ECO:0007669"/>
    <property type="project" value="UniProtKB-KW"/>
</dbReference>
<proteinExistence type="predicted"/>
<evidence type="ECO:0000256" key="2">
    <source>
        <dbReference type="ARBA" id="ARBA00023125"/>
    </source>
</evidence>
<dbReference type="PANTHER" id="PTHR40661">
    <property type="match status" value="1"/>
</dbReference>
<dbReference type="InterPro" id="IPR039418">
    <property type="entry name" value="LexA-like"/>
</dbReference>
<organism evidence="5 6">
    <name type="scientific">Neisseria weixii</name>
    <dbReference type="NCBI Taxonomy" id="1853276"/>
    <lineage>
        <taxon>Bacteria</taxon>
        <taxon>Pseudomonadati</taxon>
        <taxon>Pseudomonadota</taxon>
        <taxon>Betaproteobacteria</taxon>
        <taxon>Neisseriales</taxon>
        <taxon>Neisseriaceae</taxon>
        <taxon>Neisseria</taxon>
    </lineage>
</organism>
<dbReference type="AlphaFoldDB" id="A0A3N4ND98"/>
<dbReference type="InterPro" id="IPR015927">
    <property type="entry name" value="Peptidase_S24_S26A/B/C"/>
</dbReference>
<evidence type="ECO:0000313" key="5">
    <source>
        <dbReference type="EMBL" id="RPD89379.1"/>
    </source>
</evidence>
<dbReference type="EMBL" id="RPFL01000007">
    <property type="protein sequence ID" value="RPD89379.1"/>
    <property type="molecule type" value="Genomic_DNA"/>
</dbReference>
<feature type="domain" description="Peptidase S24/S26A/S26B/S26C" evidence="4">
    <location>
        <begin position="106"/>
        <end position="219"/>
    </location>
</feature>
<reference evidence="5 6" key="1">
    <citation type="submission" date="2018-11" db="EMBL/GenBank/DDBJ databases">
        <title>Neisseria weixii sp. nov. isolated from the rectal contents of plateau pika (Ochotona cruzoniae).</title>
        <authorList>
            <person name="Zhang G."/>
        </authorList>
    </citation>
    <scope>NUCLEOTIDE SEQUENCE [LARGE SCALE GENOMIC DNA]</scope>
    <source>
        <strain evidence="5 6">10009</strain>
    </source>
</reference>
<dbReference type="SUPFAM" id="SSF51306">
    <property type="entry name" value="LexA/Signal peptidase"/>
    <property type="match status" value="1"/>
</dbReference>
<sequence>MTKDELKEIRINNLKEWFKNRTLPVRDKSLISQLMSGKSSFGEKVSRRLEEEYGMGNGYLDSIHRPIEPNAHIIGTVDAWDSNTPLADDDVEVPFFKEIHLAAGNGFSDDIEDHNGYKLRFSKSTLRRHGINPVDVVCVSADGNSMEPVFPDGATLGINTADKNIKDGKIYAINHGGLLRTKILQKLPDNKVRIKSYNTAEFDDEEADLSEITVIGRVFWWSVLD</sequence>
<keyword evidence="6" id="KW-1185">Reference proteome</keyword>
<keyword evidence="3" id="KW-0804">Transcription</keyword>
<comment type="caution">
    <text evidence="5">The sequence shown here is derived from an EMBL/GenBank/DDBJ whole genome shotgun (WGS) entry which is preliminary data.</text>
</comment>
<dbReference type="CDD" id="cd06529">
    <property type="entry name" value="S24_LexA-like"/>
    <property type="match status" value="1"/>
</dbReference>
<accession>A0A3N4ND98</accession>
<keyword evidence="2" id="KW-0238">DNA-binding</keyword>
<dbReference type="Pfam" id="PF00717">
    <property type="entry name" value="Peptidase_S24"/>
    <property type="match status" value="1"/>
</dbReference>
<evidence type="ECO:0000256" key="3">
    <source>
        <dbReference type="ARBA" id="ARBA00023163"/>
    </source>
</evidence>
<evidence type="ECO:0000259" key="4">
    <source>
        <dbReference type="Pfam" id="PF00717"/>
    </source>
</evidence>
<evidence type="ECO:0000256" key="1">
    <source>
        <dbReference type="ARBA" id="ARBA00023015"/>
    </source>
</evidence>